<keyword evidence="6" id="KW-0472">Membrane</keyword>
<dbReference type="GO" id="GO:0016020">
    <property type="term" value="C:membrane"/>
    <property type="evidence" value="ECO:0007669"/>
    <property type="project" value="UniProtKB-SubCell"/>
</dbReference>
<organism evidence="8 9">
    <name type="scientific">Gossypium australe</name>
    <dbReference type="NCBI Taxonomy" id="47621"/>
    <lineage>
        <taxon>Eukaryota</taxon>
        <taxon>Viridiplantae</taxon>
        <taxon>Streptophyta</taxon>
        <taxon>Embryophyta</taxon>
        <taxon>Tracheophyta</taxon>
        <taxon>Spermatophyta</taxon>
        <taxon>Magnoliopsida</taxon>
        <taxon>eudicotyledons</taxon>
        <taxon>Gunneridae</taxon>
        <taxon>Pentapetalae</taxon>
        <taxon>rosids</taxon>
        <taxon>malvids</taxon>
        <taxon>Malvales</taxon>
        <taxon>Malvaceae</taxon>
        <taxon>Malvoideae</taxon>
        <taxon>Gossypium</taxon>
    </lineage>
</organism>
<evidence type="ECO:0000256" key="7">
    <source>
        <dbReference type="ARBA" id="ARBA00023180"/>
    </source>
</evidence>
<dbReference type="OrthoDB" id="544400at2759"/>
<proteinExistence type="predicted"/>
<sequence>MIKINLILNLIYGNEILKSHFSTPLEIELLNVKLALMAVYMDLFHLLTIRLFTIILSNQVLVCLSNHSNNDPECNKPSQCGNIINLNYPFSLLGETKDPLRSYRTSVIVPAFASILQRITNSFKVKLDQGGFDTIYKIKLLDGQLVAIKFLSESKGGVEEFVNEIANISRTLLVNYSGIPRFLI</sequence>
<keyword evidence="5" id="KW-1133">Transmembrane helix</keyword>
<dbReference type="Proteomes" id="UP000325315">
    <property type="component" value="Unassembled WGS sequence"/>
</dbReference>
<evidence type="ECO:0000256" key="1">
    <source>
        <dbReference type="ARBA" id="ARBA00004479"/>
    </source>
</evidence>
<keyword evidence="8" id="KW-0675">Receptor</keyword>
<name>A0A5B6UWQ9_9ROSI</name>
<dbReference type="InterPro" id="IPR045874">
    <property type="entry name" value="LRK10/LRL21-25-like"/>
</dbReference>
<keyword evidence="2" id="KW-0723">Serine/threonine-protein kinase</keyword>
<dbReference type="SUPFAM" id="SSF56112">
    <property type="entry name" value="Protein kinase-like (PK-like)"/>
    <property type="match status" value="1"/>
</dbReference>
<keyword evidence="9" id="KW-1185">Reference proteome</keyword>
<dbReference type="EMBL" id="SMMG02000009">
    <property type="protein sequence ID" value="KAA3461066.1"/>
    <property type="molecule type" value="Genomic_DNA"/>
</dbReference>
<evidence type="ECO:0000313" key="9">
    <source>
        <dbReference type="Proteomes" id="UP000325315"/>
    </source>
</evidence>
<dbReference type="Gene3D" id="3.30.200.20">
    <property type="entry name" value="Phosphorylase Kinase, domain 1"/>
    <property type="match status" value="1"/>
</dbReference>
<dbReference type="InterPro" id="IPR011009">
    <property type="entry name" value="Kinase-like_dom_sf"/>
</dbReference>
<keyword evidence="8" id="KW-0418">Kinase</keyword>
<protein>
    <submittedName>
        <fullName evidence="8">Receptor-like kinase</fullName>
    </submittedName>
</protein>
<evidence type="ECO:0000256" key="5">
    <source>
        <dbReference type="ARBA" id="ARBA00022989"/>
    </source>
</evidence>
<evidence type="ECO:0000256" key="2">
    <source>
        <dbReference type="ARBA" id="ARBA00022527"/>
    </source>
</evidence>
<keyword evidence="7" id="KW-0325">Glycoprotein</keyword>
<comment type="subcellular location">
    <subcellularLocation>
        <location evidence="1">Membrane</location>
        <topology evidence="1">Single-pass type I membrane protein</topology>
    </subcellularLocation>
</comment>
<keyword evidence="4" id="KW-0732">Signal</keyword>
<keyword evidence="8" id="KW-0808">Transferase</keyword>
<dbReference type="GO" id="GO:0004674">
    <property type="term" value="F:protein serine/threonine kinase activity"/>
    <property type="evidence" value="ECO:0007669"/>
    <property type="project" value="UniProtKB-KW"/>
</dbReference>
<dbReference type="PANTHER" id="PTHR27009">
    <property type="entry name" value="RUST RESISTANCE KINASE LR10-RELATED"/>
    <property type="match status" value="1"/>
</dbReference>
<evidence type="ECO:0000256" key="6">
    <source>
        <dbReference type="ARBA" id="ARBA00023136"/>
    </source>
</evidence>
<reference evidence="9" key="1">
    <citation type="journal article" date="2019" name="Plant Biotechnol. J.">
        <title>Genome sequencing of the Australian wild diploid species Gossypium australe highlights disease resistance and delayed gland morphogenesis.</title>
        <authorList>
            <person name="Cai Y."/>
            <person name="Cai X."/>
            <person name="Wang Q."/>
            <person name="Wang P."/>
            <person name="Zhang Y."/>
            <person name="Cai C."/>
            <person name="Xu Y."/>
            <person name="Wang K."/>
            <person name="Zhou Z."/>
            <person name="Wang C."/>
            <person name="Geng S."/>
            <person name="Li B."/>
            <person name="Dong Q."/>
            <person name="Hou Y."/>
            <person name="Wang H."/>
            <person name="Ai P."/>
            <person name="Liu Z."/>
            <person name="Yi F."/>
            <person name="Sun M."/>
            <person name="An G."/>
            <person name="Cheng J."/>
            <person name="Zhang Y."/>
            <person name="Shi Q."/>
            <person name="Xie Y."/>
            <person name="Shi X."/>
            <person name="Chang Y."/>
            <person name="Huang F."/>
            <person name="Chen Y."/>
            <person name="Hong S."/>
            <person name="Mi L."/>
            <person name="Sun Q."/>
            <person name="Zhang L."/>
            <person name="Zhou B."/>
            <person name="Peng R."/>
            <person name="Zhang X."/>
            <person name="Liu F."/>
        </authorList>
    </citation>
    <scope>NUCLEOTIDE SEQUENCE [LARGE SCALE GENOMIC DNA]</scope>
    <source>
        <strain evidence="9">cv. PA1801</strain>
    </source>
</reference>
<gene>
    <name evidence="8" type="ORF">EPI10_027669</name>
</gene>
<dbReference type="AlphaFoldDB" id="A0A5B6UWQ9"/>
<comment type="caution">
    <text evidence="8">The sequence shown here is derived from an EMBL/GenBank/DDBJ whole genome shotgun (WGS) entry which is preliminary data.</text>
</comment>
<evidence type="ECO:0000313" key="8">
    <source>
        <dbReference type="EMBL" id="KAA3461066.1"/>
    </source>
</evidence>
<keyword evidence="3" id="KW-0812">Transmembrane</keyword>
<evidence type="ECO:0000256" key="3">
    <source>
        <dbReference type="ARBA" id="ARBA00022692"/>
    </source>
</evidence>
<evidence type="ECO:0000256" key="4">
    <source>
        <dbReference type="ARBA" id="ARBA00022729"/>
    </source>
</evidence>
<accession>A0A5B6UWQ9</accession>